<dbReference type="GO" id="GO:0004930">
    <property type="term" value="F:G protein-coupled receptor activity"/>
    <property type="evidence" value="ECO:0007669"/>
    <property type="project" value="UniProtKB-KW"/>
</dbReference>
<dbReference type="Gene3D" id="1.20.1070.10">
    <property type="entry name" value="Rhodopsin 7-helix transmembrane proteins"/>
    <property type="match status" value="1"/>
</dbReference>
<keyword evidence="8" id="KW-0807">Transducer</keyword>
<sequence length="349" mass="40739">MAYGNINFSTSTANLTVDSDCFHLNLATLIFNVLEIVFLVIINLTTSLSFMINTFALFAILQTKKLRNYKTSFVISQVVADIIFQLAMTLINLIQPNLATPLIFNFVGIFCKNISFSLMLCISVEKYILLLHPVVYQRLVTKVKMYVVVSAVWVLSFILSNPFQMCSFFALSFSSYGKKYHQYVFPVINCLGLSVLTFICIHIFVITRRHLNQIARLKHFITDSCTYRQNQNDFNKRRMKTISFFMTVFINYLFLLTPVMAAKCYIMIHNFFRSDDYYQLFFTVQLLESLSSLFNVYMYTWKYPGFKKAARHQYTRVYNRVSGCLVFIYCGPKVERNATVILEMQRLNR</sequence>
<protein>
    <submittedName>
        <fullName evidence="12">Rhodopsin, GQ-coupled-like</fullName>
    </submittedName>
</protein>
<gene>
    <name evidence="12" type="primary">LOC129926511</name>
</gene>
<keyword evidence="11" id="KW-1185">Reference proteome</keyword>
<evidence type="ECO:0000256" key="4">
    <source>
        <dbReference type="ARBA" id="ARBA00022989"/>
    </source>
</evidence>
<dbReference type="GO" id="GO:0005886">
    <property type="term" value="C:plasma membrane"/>
    <property type="evidence" value="ECO:0007669"/>
    <property type="project" value="UniProtKB-SubCell"/>
</dbReference>
<dbReference type="CDD" id="cd00637">
    <property type="entry name" value="7tm_classA_rhodopsin-like"/>
    <property type="match status" value="1"/>
</dbReference>
<evidence type="ECO:0000313" key="12">
    <source>
        <dbReference type="RefSeq" id="XP_055887033.1"/>
    </source>
</evidence>
<dbReference type="InterPro" id="IPR017452">
    <property type="entry name" value="GPCR_Rhodpsn_7TM"/>
</dbReference>
<keyword evidence="6 9" id="KW-0472">Membrane</keyword>
<evidence type="ECO:0000256" key="9">
    <source>
        <dbReference type="SAM" id="Phobius"/>
    </source>
</evidence>
<evidence type="ECO:0000256" key="3">
    <source>
        <dbReference type="ARBA" id="ARBA00022692"/>
    </source>
</evidence>
<comment type="subcellular location">
    <subcellularLocation>
        <location evidence="1">Cell membrane</location>
        <topology evidence="1">Multi-pass membrane protein</topology>
    </subcellularLocation>
</comment>
<keyword evidence="5" id="KW-0297">G-protein coupled receptor</keyword>
<evidence type="ECO:0000256" key="1">
    <source>
        <dbReference type="ARBA" id="ARBA00004651"/>
    </source>
</evidence>
<dbReference type="AlphaFoldDB" id="A0A9W3AID5"/>
<dbReference type="OrthoDB" id="5961704at2759"/>
<feature type="transmembrane region" description="Helical" evidence="9">
    <location>
        <begin position="145"/>
        <end position="163"/>
    </location>
</feature>
<feature type="transmembrane region" description="Helical" evidence="9">
    <location>
        <begin position="244"/>
        <end position="268"/>
    </location>
</feature>
<keyword evidence="4 9" id="KW-1133">Transmembrane helix</keyword>
<dbReference type="OMA" id="WTINIAI"/>
<dbReference type="RefSeq" id="XP_055887033.1">
    <property type="nucleotide sequence ID" value="XM_056031058.1"/>
</dbReference>
<feature type="transmembrane region" description="Helical" evidence="9">
    <location>
        <begin position="280"/>
        <end position="301"/>
    </location>
</feature>
<keyword evidence="3 9" id="KW-0812">Transmembrane</keyword>
<dbReference type="InterPro" id="IPR000276">
    <property type="entry name" value="GPCR_Rhodpsn"/>
</dbReference>
<dbReference type="PANTHER" id="PTHR24249:SF372">
    <property type="entry name" value="G-PROTEIN COUPLED RECEPTORS FAMILY 1 PROFILE DOMAIN-CONTAINING PROTEIN"/>
    <property type="match status" value="1"/>
</dbReference>
<organism evidence="11 12">
    <name type="scientific">Biomphalaria glabrata</name>
    <name type="common">Bloodfluke planorb</name>
    <name type="synonym">Freshwater snail</name>
    <dbReference type="NCBI Taxonomy" id="6526"/>
    <lineage>
        <taxon>Eukaryota</taxon>
        <taxon>Metazoa</taxon>
        <taxon>Spiralia</taxon>
        <taxon>Lophotrochozoa</taxon>
        <taxon>Mollusca</taxon>
        <taxon>Gastropoda</taxon>
        <taxon>Heterobranchia</taxon>
        <taxon>Euthyneura</taxon>
        <taxon>Panpulmonata</taxon>
        <taxon>Hygrophila</taxon>
        <taxon>Lymnaeoidea</taxon>
        <taxon>Planorbidae</taxon>
        <taxon>Biomphalaria</taxon>
    </lineage>
</organism>
<dbReference type="GeneID" id="129926511"/>
<evidence type="ECO:0000256" key="8">
    <source>
        <dbReference type="ARBA" id="ARBA00023224"/>
    </source>
</evidence>
<proteinExistence type="predicted"/>
<evidence type="ECO:0000313" key="11">
    <source>
        <dbReference type="Proteomes" id="UP001165740"/>
    </source>
</evidence>
<dbReference type="Proteomes" id="UP001165740">
    <property type="component" value="Chromosome 5"/>
</dbReference>
<dbReference type="PRINTS" id="PR00237">
    <property type="entry name" value="GPCRRHODOPSN"/>
</dbReference>
<reference evidence="12" key="1">
    <citation type="submission" date="2025-08" db="UniProtKB">
        <authorList>
            <consortium name="RefSeq"/>
        </authorList>
    </citation>
    <scope>IDENTIFICATION</scope>
</reference>
<evidence type="ECO:0000259" key="10">
    <source>
        <dbReference type="PROSITE" id="PS50262"/>
    </source>
</evidence>
<evidence type="ECO:0000256" key="6">
    <source>
        <dbReference type="ARBA" id="ARBA00023136"/>
    </source>
</evidence>
<keyword evidence="7" id="KW-0675">Receptor</keyword>
<dbReference type="SUPFAM" id="SSF81321">
    <property type="entry name" value="Family A G protein-coupled receptor-like"/>
    <property type="match status" value="1"/>
</dbReference>
<evidence type="ECO:0000256" key="2">
    <source>
        <dbReference type="ARBA" id="ARBA00022475"/>
    </source>
</evidence>
<evidence type="ECO:0000256" key="7">
    <source>
        <dbReference type="ARBA" id="ARBA00023170"/>
    </source>
</evidence>
<dbReference type="Pfam" id="PF00001">
    <property type="entry name" value="7tm_1"/>
    <property type="match status" value="1"/>
</dbReference>
<accession>A0A9W3AID5</accession>
<keyword evidence="2" id="KW-1003">Cell membrane</keyword>
<feature type="transmembrane region" description="Helical" evidence="9">
    <location>
        <begin position="183"/>
        <end position="206"/>
    </location>
</feature>
<feature type="transmembrane region" description="Helical" evidence="9">
    <location>
        <begin position="36"/>
        <end position="61"/>
    </location>
</feature>
<name>A0A9W3AID5_BIOGL</name>
<dbReference type="PROSITE" id="PS50262">
    <property type="entry name" value="G_PROTEIN_RECEP_F1_2"/>
    <property type="match status" value="1"/>
</dbReference>
<evidence type="ECO:0000256" key="5">
    <source>
        <dbReference type="ARBA" id="ARBA00023040"/>
    </source>
</evidence>
<dbReference type="InterPro" id="IPR050569">
    <property type="entry name" value="TAAR"/>
</dbReference>
<feature type="transmembrane region" description="Helical" evidence="9">
    <location>
        <begin position="73"/>
        <end position="91"/>
    </location>
</feature>
<feature type="domain" description="G-protein coupled receptors family 1 profile" evidence="10">
    <location>
        <begin position="52"/>
        <end position="299"/>
    </location>
</feature>
<dbReference type="PANTHER" id="PTHR24249">
    <property type="entry name" value="HISTAMINE RECEPTOR-RELATED G-PROTEIN COUPLED RECEPTOR"/>
    <property type="match status" value="1"/>
</dbReference>